<evidence type="ECO:0000313" key="1">
    <source>
        <dbReference type="EMBL" id="GMS87396.1"/>
    </source>
</evidence>
<proteinExistence type="predicted"/>
<accession>A0AAV5T6S4</accession>
<dbReference type="EMBL" id="BTSX01000003">
    <property type="protein sequence ID" value="GMS87397.1"/>
    <property type="molecule type" value="Genomic_DNA"/>
</dbReference>
<gene>
    <name evidence="1" type="ORF">PENTCL1PPCAC_9571</name>
    <name evidence="2" type="ORF">PENTCL1PPCAC_9572</name>
</gene>
<dbReference type="EMBL" id="BTSX01000003">
    <property type="protein sequence ID" value="GMS87396.1"/>
    <property type="molecule type" value="Genomic_DNA"/>
</dbReference>
<evidence type="ECO:0000313" key="3">
    <source>
        <dbReference type="Proteomes" id="UP001432027"/>
    </source>
</evidence>
<evidence type="ECO:0000313" key="2">
    <source>
        <dbReference type="EMBL" id="GMS87397.1"/>
    </source>
</evidence>
<protein>
    <submittedName>
        <fullName evidence="1">Uncharacterized protein</fullName>
    </submittedName>
</protein>
<reference evidence="1" key="1">
    <citation type="submission" date="2023-10" db="EMBL/GenBank/DDBJ databases">
        <title>Genome assembly of Pristionchus species.</title>
        <authorList>
            <person name="Yoshida K."/>
            <person name="Sommer R.J."/>
        </authorList>
    </citation>
    <scope>NUCLEOTIDE SEQUENCE</scope>
    <source>
        <strain evidence="1">RS0144</strain>
    </source>
</reference>
<keyword evidence="3" id="KW-1185">Reference proteome</keyword>
<name>A0AAV5T6S4_9BILA</name>
<organism evidence="1 3">
    <name type="scientific">Pristionchus entomophagus</name>
    <dbReference type="NCBI Taxonomy" id="358040"/>
    <lineage>
        <taxon>Eukaryota</taxon>
        <taxon>Metazoa</taxon>
        <taxon>Ecdysozoa</taxon>
        <taxon>Nematoda</taxon>
        <taxon>Chromadorea</taxon>
        <taxon>Rhabditida</taxon>
        <taxon>Rhabditina</taxon>
        <taxon>Diplogasteromorpha</taxon>
        <taxon>Diplogasteroidea</taxon>
        <taxon>Neodiplogasteridae</taxon>
        <taxon>Pristionchus</taxon>
    </lineage>
</organism>
<feature type="non-terminal residue" evidence="1">
    <location>
        <position position="1"/>
    </location>
</feature>
<dbReference type="Proteomes" id="UP001432027">
    <property type="component" value="Unassembled WGS sequence"/>
</dbReference>
<sequence>VLTCQNLRIYKACFISTSCTVAVSHIRDLLMDERVDLNGMVCNYRHGNLSENFVLEKFVYRLCDEPAKDGIIVDRKYRWRFIHVHRGRAFFAAHNKDSEFPSVEQLSERAFLISLPTNFMISHSRDSSKFVYLIDGHQNLYTLDTETMVFQPTVKFDLNYEVINKFTVHSGVISIIGSIANCTALIETLLPEAGYVSAHEDFDYQLKTASLPHGYFHKPDILSEAK</sequence>
<comment type="caution">
    <text evidence="1">The sequence shown here is derived from an EMBL/GenBank/DDBJ whole genome shotgun (WGS) entry which is preliminary data.</text>
</comment>
<dbReference type="AlphaFoldDB" id="A0AAV5T6S4"/>